<dbReference type="Proteomes" id="UP000245207">
    <property type="component" value="Unassembled WGS sequence"/>
</dbReference>
<keyword evidence="2" id="KW-0833">Ubl conjugation pathway</keyword>
<keyword evidence="7" id="KW-1185">Reference proteome</keyword>
<comment type="similarity">
    <text evidence="3">Belongs to the NPH3 family.</text>
</comment>
<proteinExistence type="inferred from homology"/>
<reference evidence="6 7" key="1">
    <citation type="journal article" date="2018" name="Mol. Plant">
        <title>The genome of Artemisia annua provides insight into the evolution of Asteraceae family and artemisinin biosynthesis.</title>
        <authorList>
            <person name="Shen Q."/>
            <person name="Zhang L."/>
            <person name="Liao Z."/>
            <person name="Wang S."/>
            <person name="Yan T."/>
            <person name="Shi P."/>
            <person name="Liu M."/>
            <person name="Fu X."/>
            <person name="Pan Q."/>
            <person name="Wang Y."/>
            <person name="Lv Z."/>
            <person name="Lu X."/>
            <person name="Zhang F."/>
            <person name="Jiang W."/>
            <person name="Ma Y."/>
            <person name="Chen M."/>
            <person name="Hao X."/>
            <person name="Li L."/>
            <person name="Tang Y."/>
            <person name="Lv G."/>
            <person name="Zhou Y."/>
            <person name="Sun X."/>
            <person name="Brodelius P.E."/>
            <person name="Rose J.K.C."/>
            <person name="Tang K."/>
        </authorList>
    </citation>
    <scope>NUCLEOTIDE SEQUENCE [LARGE SCALE GENOMIC DNA]</scope>
    <source>
        <strain evidence="7">cv. Huhao1</strain>
        <tissue evidence="6">Leaf</tissue>
    </source>
</reference>
<evidence type="ECO:0000256" key="3">
    <source>
        <dbReference type="PROSITE-ProRule" id="PRU00982"/>
    </source>
</evidence>
<dbReference type="InterPro" id="IPR027356">
    <property type="entry name" value="NPH3_dom"/>
</dbReference>
<feature type="domain" description="NPH3" evidence="5">
    <location>
        <begin position="193"/>
        <end position="446"/>
    </location>
</feature>
<name>A0A2U1KV29_ARTAN</name>
<dbReference type="PROSITE" id="PS51649">
    <property type="entry name" value="NPH3"/>
    <property type="match status" value="1"/>
</dbReference>
<organism evidence="6 7">
    <name type="scientific">Artemisia annua</name>
    <name type="common">Sweet wormwood</name>
    <dbReference type="NCBI Taxonomy" id="35608"/>
    <lineage>
        <taxon>Eukaryota</taxon>
        <taxon>Viridiplantae</taxon>
        <taxon>Streptophyta</taxon>
        <taxon>Embryophyta</taxon>
        <taxon>Tracheophyta</taxon>
        <taxon>Spermatophyta</taxon>
        <taxon>Magnoliopsida</taxon>
        <taxon>eudicotyledons</taxon>
        <taxon>Gunneridae</taxon>
        <taxon>Pentapetalae</taxon>
        <taxon>asterids</taxon>
        <taxon>campanulids</taxon>
        <taxon>Asterales</taxon>
        <taxon>Asteraceae</taxon>
        <taxon>Asteroideae</taxon>
        <taxon>Anthemideae</taxon>
        <taxon>Artemisiinae</taxon>
        <taxon>Artemisia</taxon>
    </lineage>
</organism>
<evidence type="ECO:0000259" key="5">
    <source>
        <dbReference type="PROSITE" id="PS51649"/>
    </source>
</evidence>
<evidence type="ECO:0000259" key="4">
    <source>
        <dbReference type="PROSITE" id="PS50097"/>
    </source>
</evidence>
<dbReference type="EMBL" id="PKPP01013669">
    <property type="protein sequence ID" value="PWA40608.1"/>
    <property type="molecule type" value="Genomic_DNA"/>
</dbReference>
<comment type="caution">
    <text evidence="6">The sequence shown here is derived from an EMBL/GenBank/DDBJ whole genome shotgun (WGS) entry which is preliminary data.</text>
</comment>
<dbReference type="PROSITE" id="PS50097">
    <property type="entry name" value="BTB"/>
    <property type="match status" value="1"/>
</dbReference>
<comment type="pathway">
    <text evidence="1">Protein modification; protein ubiquitination.</text>
</comment>
<dbReference type="Gene3D" id="3.30.710.10">
    <property type="entry name" value="Potassium Channel Kv1.1, Chain A"/>
    <property type="match status" value="1"/>
</dbReference>
<dbReference type="SUPFAM" id="SSF54695">
    <property type="entry name" value="POZ domain"/>
    <property type="match status" value="1"/>
</dbReference>
<dbReference type="OrthoDB" id="624345at2759"/>
<dbReference type="Pfam" id="PF03000">
    <property type="entry name" value="NPH3"/>
    <property type="match status" value="1"/>
</dbReference>
<accession>A0A2U1KV29</accession>
<dbReference type="PANTHER" id="PTHR32370">
    <property type="entry name" value="OS12G0117600 PROTEIN"/>
    <property type="match status" value="1"/>
</dbReference>
<dbReference type="InterPro" id="IPR043454">
    <property type="entry name" value="NPH3/RPT2-like"/>
</dbReference>
<evidence type="ECO:0000256" key="2">
    <source>
        <dbReference type="ARBA" id="ARBA00022786"/>
    </source>
</evidence>
<feature type="domain" description="BTB" evidence="4">
    <location>
        <begin position="5"/>
        <end position="67"/>
    </location>
</feature>
<evidence type="ECO:0000256" key="1">
    <source>
        <dbReference type="ARBA" id="ARBA00004906"/>
    </source>
</evidence>
<gene>
    <name evidence="6" type="ORF">CTI12_AA561440</name>
</gene>
<dbReference type="SMART" id="SM00225">
    <property type="entry name" value="BTB"/>
    <property type="match status" value="1"/>
</dbReference>
<dbReference type="GO" id="GO:0016567">
    <property type="term" value="P:protein ubiquitination"/>
    <property type="evidence" value="ECO:0007669"/>
    <property type="project" value="UniProtKB-UniPathway"/>
</dbReference>
<protein>
    <submittedName>
        <fullName evidence="6">BTB/POZ-like protein</fullName>
    </submittedName>
</protein>
<sequence length="550" mass="62456">MDASCDLELDVNGEQTFFIHKNIISSYCGRIRNLFIKSKGPTTNLKVIFHDFPGGPETFELVSRFCYKDGNIDINPYTAPRLFCAAHYMEMNETISGSQNLLEQTKKSIDEIKFWSWAELLSALKNCQDLVPISSSTGILQKCMDSLVARLVYASETSPSCPSSSSPDSLGIRLSTDSKSTESLKSGFLRPTNWWFEDLVSILTPNLVKLLVKSIVLYKFDNGVTSRFLFYYQKSRFINATSDEKREITETIIDSLCLLDQNAVSCKSLFGILRVAMNLNVKNIYKNNLECMIGSQLDQATLDNLLVSSPYGSNYLYDVNLVLQFVKYFLAGKIAREIPASELKRVARLIDSYIKEVAPDPRLKAYKFLALVKALPDSARDSYDEIYHAIDIYLQVHSGLSDEEKTSICSCINYDKLSTECCNHLTQNDKFPSRFATLALKSQQVKLENLFSGMDLQKRYHPSPHEPMETRTKGEKHKQVVLYAQQVASQGTKVDIVKENEKMRAHLEGMQWRVIELEKVCRKMQTQMAKMLKSRLSRQSSAKSLPRLCS</sequence>
<dbReference type="Pfam" id="PF00651">
    <property type="entry name" value="BTB"/>
    <property type="match status" value="1"/>
</dbReference>
<dbReference type="UniPathway" id="UPA00143"/>
<evidence type="ECO:0000313" key="6">
    <source>
        <dbReference type="EMBL" id="PWA40608.1"/>
    </source>
</evidence>
<dbReference type="InterPro" id="IPR011333">
    <property type="entry name" value="SKP1/BTB/POZ_sf"/>
</dbReference>
<dbReference type="InterPro" id="IPR000210">
    <property type="entry name" value="BTB/POZ_dom"/>
</dbReference>
<dbReference type="AlphaFoldDB" id="A0A2U1KV29"/>
<evidence type="ECO:0000313" key="7">
    <source>
        <dbReference type="Proteomes" id="UP000245207"/>
    </source>
</evidence>